<feature type="region of interest" description="Disordered" evidence="1">
    <location>
        <begin position="18"/>
        <end position="91"/>
    </location>
</feature>
<dbReference type="Proteomes" id="UP001341281">
    <property type="component" value="Chromosome 05"/>
</dbReference>
<sequence length="91" mass="9977">MSHVAPGRPRAAAWPLVAPAEAPHGPPPLVDICWQPRYSPRRSSTLPPPPPPPPPPRRRPPPATAPSADTCSLRRGVDHSQHPRRSDFLWV</sequence>
<evidence type="ECO:0000313" key="3">
    <source>
        <dbReference type="Proteomes" id="UP001341281"/>
    </source>
</evidence>
<accession>A0AAQ3WWL2</accession>
<evidence type="ECO:0000313" key="2">
    <source>
        <dbReference type="EMBL" id="WVZ76992.1"/>
    </source>
</evidence>
<organism evidence="2 3">
    <name type="scientific">Paspalum notatum var. saurae</name>
    <dbReference type="NCBI Taxonomy" id="547442"/>
    <lineage>
        <taxon>Eukaryota</taxon>
        <taxon>Viridiplantae</taxon>
        <taxon>Streptophyta</taxon>
        <taxon>Embryophyta</taxon>
        <taxon>Tracheophyta</taxon>
        <taxon>Spermatophyta</taxon>
        <taxon>Magnoliopsida</taxon>
        <taxon>Liliopsida</taxon>
        <taxon>Poales</taxon>
        <taxon>Poaceae</taxon>
        <taxon>PACMAD clade</taxon>
        <taxon>Panicoideae</taxon>
        <taxon>Andropogonodae</taxon>
        <taxon>Paspaleae</taxon>
        <taxon>Paspalinae</taxon>
        <taxon>Paspalum</taxon>
    </lineage>
</organism>
<reference evidence="2 3" key="1">
    <citation type="submission" date="2024-02" db="EMBL/GenBank/DDBJ databases">
        <title>High-quality chromosome-scale genome assembly of Pensacola bahiagrass (Paspalum notatum Flugge var. saurae).</title>
        <authorList>
            <person name="Vega J.M."/>
            <person name="Podio M."/>
            <person name="Orjuela J."/>
            <person name="Siena L.A."/>
            <person name="Pessino S.C."/>
            <person name="Combes M.C."/>
            <person name="Mariac C."/>
            <person name="Albertini E."/>
            <person name="Pupilli F."/>
            <person name="Ortiz J.P.A."/>
            <person name="Leblanc O."/>
        </authorList>
    </citation>
    <scope>NUCLEOTIDE SEQUENCE [LARGE SCALE GENOMIC DNA]</scope>
    <source>
        <strain evidence="2">R1</strain>
        <tissue evidence="2">Leaf</tissue>
    </source>
</reference>
<evidence type="ECO:0000256" key="1">
    <source>
        <dbReference type="SAM" id="MobiDB-lite"/>
    </source>
</evidence>
<dbReference type="AlphaFoldDB" id="A0AAQ3WWL2"/>
<feature type="compositionally biased region" description="Basic and acidic residues" evidence="1">
    <location>
        <begin position="75"/>
        <end position="91"/>
    </location>
</feature>
<keyword evidence="3" id="KW-1185">Reference proteome</keyword>
<feature type="compositionally biased region" description="Low complexity" evidence="1">
    <location>
        <begin position="36"/>
        <end position="45"/>
    </location>
</feature>
<gene>
    <name evidence="2" type="ORF">U9M48_024897</name>
</gene>
<proteinExistence type="predicted"/>
<protein>
    <submittedName>
        <fullName evidence="2">Uncharacterized protein</fullName>
    </submittedName>
</protein>
<dbReference type="EMBL" id="CP144749">
    <property type="protein sequence ID" value="WVZ76992.1"/>
    <property type="molecule type" value="Genomic_DNA"/>
</dbReference>
<feature type="compositionally biased region" description="Pro residues" evidence="1">
    <location>
        <begin position="46"/>
        <end position="55"/>
    </location>
</feature>
<name>A0AAQ3WWL2_PASNO</name>